<dbReference type="GeneID" id="93729645"/>
<dbReference type="eggNOG" id="ENOG5032T75">
    <property type="taxonomic scope" value="Bacteria"/>
</dbReference>
<sequence>MPSAGEARVPVVPYITTWSSEQTIPTRIVTRGAGIGYADETLYDRDADGVLWARVSSSPGRGRPEFGQVHALRQRRAMRKLLCQVCGKPADRDERGTLWLLGEPEPDLITPHPPLCMPCALHSLRVCPHLRRRHVALRARSCTPAGVHGIVYRPGRPLPEIETYGGLLHGDPRIAWTRASQMLMRLEECTVVRLKTPVPAASP</sequence>
<keyword evidence="2" id="KW-1185">Reference proteome</keyword>
<dbReference type="EMBL" id="CM000913">
    <property type="protein sequence ID" value="EFG08931.1"/>
    <property type="molecule type" value="Genomic_DNA"/>
</dbReference>
<reference evidence="1 2" key="1">
    <citation type="journal article" date="2010" name="Genome Biol. Evol.">
        <title>The sequence of a 1.8-mb bacterial linear plasmid reveals a rich evolutionary reservoir of secondary metabolic pathways.</title>
        <authorList>
            <person name="Medema M.H."/>
            <person name="Trefzer A."/>
            <person name="Kovalchuk A."/>
            <person name="van den Berg M."/>
            <person name="Mueller U."/>
            <person name="Heijne W."/>
            <person name="Wu L."/>
            <person name="Alam M.T."/>
            <person name="Ronning C.M."/>
            <person name="Nierman W.C."/>
            <person name="Bovenberg R.A.L."/>
            <person name="Breitling R."/>
            <person name="Takano E."/>
        </authorList>
    </citation>
    <scope>NUCLEOTIDE SEQUENCE [LARGE SCALE GENOMIC DNA]</scope>
    <source>
        <strain evidence="2">ATCC 27064 / DSM 738 / JCM 4710 / NBRC 13307 / NCIMB 12785 / NRRL 3585 / VKM Ac-602</strain>
    </source>
</reference>
<gene>
    <name evidence="1" type="ORF">SCLAV_3859</name>
</gene>
<dbReference type="STRING" id="1901.BB341_09440"/>
<dbReference type="AlphaFoldDB" id="B5GSU5"/>
<organism evidence="1 2">
    <name type="scientific">Streptomyces clavuligerus</name>
    <dbReference type="NCBI Taxonomy" id="1901"/>
    <lineage>
        <taxon>Bacteria</taxon>
        <taxon>Bacillati</taxon>
        <taxon>Actinomycetota</taxon>
        <taxon>Actinomycetes</taxon>
        <taxon>Kitasatosporales</taxon>
        <taxon>Streptomycetaceae</taxon>
        <taxon>Streptomyces</taxon>
    </lineage>
</organism>
<evidence type="ECO:0000313" key="1">
    <source>
        <dbReference type="EMBL" id="EFG08931.1"/>
    </source>
</evidence>
<dbReference type="RefSeq" id="WP_003954880.1">
    <property type="nucleotide sequence ID" value="NZ_CM000913.1"/>
</dbReference>
<accession>B5GSU5</accession>
<evidence type="ECO:0000313" key="2">
    <source>
        <dbReference type="Proteomes" id="UP000002357"/>
    </source>
</evidence>
<dbReference type="KEGG" id="sclf:BB341_09440"/>
<protein>
    <submittedName>
        <fullName evidence="1">Uncharacterized protein</fullName>
    </submittedName>
</protein>
<dbReference type="OrthoDB" id="3689934at2"/>
<dbReference type="Proteomes" id="UP000002357">
    <property type="component" value="Chromosome"/>
</dbReference>
<proteinExistence type="predicted"/>
<name>B5GSU5_STRCL</name>